<sequence length="214" mass="25084">MALNVGDNFKQRWLATPETVRQTYCDELKFICALLEPDTQINKWQHQEVLLQQRNRHMIDQAYSQLKQEILAEQARLAEERKRQRQAALEQALADKRAQQQAEIAAIEAQDRVKEQQQNEYLQQFAKDLQQQVAHQTTVQIAKFDVTQVKQFNQDKQNSSATVEQLASSPQVDDLKTRLELEAEYYIEQTLQQLREKLKAAAQEEIEIILQQQH</sequence>
<dbReference type="RefSeq" id="WP_087619785.1">
    <property type="nucleotide sequence ID" value="NZ_NEXX01000001.1"/>
</dbReference>
<name>A0A1Z9Z3R4_9GAMM</name>
<evidence type="ECO:0000256" key="1">
    <source>
        <dbReference type="SAM" id="Coils"/>
    </source>
</evidence>
<dbReference type="EMBL" id="NEXX01000001">
    <property type="protein sequence ID" value="OUY09128.1"/>
    <property type="molecule type" value="Genomic_DNA"/>
</dbReference>
<dbReference type="AlphaFoldDB" id="A0A1Z9Z3R4"/>
<protein>
    <submittedName>
        <fullName evidence="2">Uncharacterized protein</fullName>
    </submittedName>
</protein>
<evidence type="ECO:0000313" key="2">
    <source>
        <dbReference type="EMBL" id="OUY09128.1"/>
    </source>
</evidence>
<feature type="coiled-coil region" evidence="1">
    <location>
        <begin position="63"/>
        <end position="119"/>
    </location>
</feature>
<organism evidence="2 3">
    <name type="scientific">Acinetobacter populi</name>
    <dbReference type="NCBI Taxonomy" id="1582270"/>
    <lineage>
        <taxon>Bacteria</taxon>
        <taxon>Pseudomonadati</taxon>
        <taxon>Pseudomonadota</taxon>
        <taxon>Gammaproteobacteria</taxon>
        <taxon>Moraxellales</taxon>
        <taxon>Moraxellaceae</taxon>
        <taxon>Acinetobacter</taxon>
    </lineage>
</organism>
<keyword evidence="1" id="KW-0175">Coiled coil</keyword>
<dbReference type="OrthoDB" id="6717597at2"/>
<keyword evidence="3" id="KW-1185">Reference proteome</keyword>
<accession>A0A1Z9Z3R4</accession>
<gene>
    <name evidence="2" type="ORF">CAP51_05915</name>
</gene>
<dbReference type="Proteomes" id="UP000196536">
    <property type="component" value="Unassembled WGS sequence"/>
</dbReference>
<comment type="caution">
    <text evidence="2">The sequence shown here is derived from an EMBL/GenBank/DDBJ whole genome shotgun (WGS) entry which is preliminary data.</text>
</comment>
<reference evidence="2 3" key="1">
    <citation type="submission" date="2017-05" db="EMBL/GenBank/DDBJ databases">
        <title>Acinetobacter populi ANC 5415 (= PBJ7), whole genome shotgun sequencing project.</title>
        <authorList>
            <person name="Nemec A."/>
            <person name="Radolfova-Krizova L."/>
        </authorList>
    </citation>
    <scope>NUCLEOTIDE SEQUENCE [LARGE SCALE GENOMIC DNA]</scope>
    <source>
        <strain evidence="2 3">PBJ7</strain>
    </source>
</reference>
<proteinExistence type="predicted"/>
<evidence type="ECO:0000313" key="3">
    <source>
        <dbReference type="Proteomes" id="UP000196536"/>
    </source>
</evidence>